<keyword evidence="6" id="KW-1185">Reference proteome</keyword>
<dbReference type="GO" id="GO:0016887">
    <property type="term" value="F:ATP hydrolysis activity"/>
    <property type="evidence" value="ECO:0007669"/>
    <property type="project" value="InterPro"/>
</dbReference>
<feature type="region of interest" description="Disordered" evidence="3">
    <location>
        <begin position="256"/>
        <end position="275"/>
    </location>
</feature>
<dbReference type="GO" id="GO:0005886">
    <property type="term" value="C:plasma membrane"/>
    <property type="evidence" value="ECO:0007669"/>
    <property type="project" value="TreeGrafter"/>
</dbReference>
<dbReference type="Proteomes" id="UP000324065">
    <property type="component" value="Unassembled WGS sequence"/>
</dbReference>
<dbReference type="InterPro" id="IPR003439">
    <property type="entry name" value="ABC_transporter-like_ATP-bd"/>
</dbReference>
<dbReference type="RefSeq" id="WP_150063508.1">
    <property type="nucleotide sequence ID" value="NZ_JACHII010000014.1"/>
</dbReference>
<protein>
    <submittedName>
        <fullName evidence="5">ATP-binding cassette domain-containing protein</fullName>
    </submittedName>
</protein>
<organism evidence="5 6">
    <name type="scientific">Roseospira marina</name>
    <dbReference type="NCBI Taxonomy" id="140057"/>
    <lineage>
        <taxon>Bacteria</taxon>
        <taxon>Pseudomonadati</taxon>
        <taxon>Pseudomonadota</taxon>
        <taxon>Alphaproteobacteria</taxon>
        <taxon>Rhodospirillales</taxon>
        <taxon>Rhodospirillaceae</taxon>
        <taxon>Roseospira</taxon>
    </lineage>
</organism>
<keyword evidence="2 5" id="KW-0067">ATP-binding</keyword>
<dbReference type="InterPro" id="IPR015854">
    <property type="entry name" value="ABC_transpr_LolD-like"/>
</dbReference>
<accession>A0A5M6I9Q9</accession>
<dbReference type="SMART" id="SM00382">
    <property type="entry name" value="AAA"/>
    <property type="match status" value="1"/>
</dbReference>
<dbReference type="PANTHER" id="PTHR24220">
    <property type="entry name" value="IMPORT ATP-BINDING PROTEIN"/>
    <property type="match status" value="1"/>
</dbReference>
<evidence type="ECO:0000256" key="1">
    <source>
        <dbReference type="ARBA" id="ARBA00022741"/>
    </source>
</evidence>
<evidence type="ECO:0000256" key="3">
    <source>
        <dbReference type="SAM" id="MobiDB-lite"/>
    </source>
</evidence>
<dbReference type="AlphaFoldDB" id="A0A5M6I9Q9"/>
<dbReference type="GO" id="GO:0022857">
    <property type="term" value="F:transmembrane transporter activity"/>
    <property type="evidence" value="ECO:0007669"/>
    <property type="project" value="TreeGrafter"/>
</dbReference>
<evidence type="ECO:0000313" key="5">
    <source>
        <dbReference type="EMBL" id="KAA5604418.1"/>
    </source>
</evidence>
<feature type="compositionally biased region" description="Basic residues" evidence="3">
    <location>
        <begin position="261"/>
        <end position="275"/>
    </location>
</feature>
<evidence type="ECO:0000259" key="4">
    <source>
        <dbReference type="PROSITE" id="PS50893"/>
    </source>
</evidence>
<dbReference type="InterPro" id="IPR003593">
    <property type="entry name" value="AAA+_ATPase"/>
</dbReference>
<dbReference type="OrthoDB" id="8326226at2"/>
<dbReference type="PROSITE" id="PS00675">
    <property type="entry name" value="SIGMA54_INTERACT_1"/>
    <property type="match status" value="1"/>
</dbReference>
<dbReference type="SUPFAM" id="SSF52540">
    <property type="entry name" value="P-loop containing nucleoside triphosphate hydrolases"/>
    <property type="match status" value="1"/>
</dbReference>
<name>A0A5M6I9Q9_9PROT</name>
<proteinExistence type="predicted"/>
<dbReference type="Gene3D" id="3.40.50.300">
    <property type="entry name" value="P-loop containing nucleotide triphosphate hydrolases"/>
    <property type="match status" value="2"/>
</dbReference>
<sequence length="275" mass="30194">MTEYVIQKSFTTSVDRTPRVLEIAEAFGIGLSDKQFTIYDGTKIEIEPGDVVYITGQSGSGKSLLLKELKRLMTADGLKVADLGDVVLEDKPVIELVGPNTFKATDILAKAGISDAYIYLRKPSELSDGQRYRLRLAKLIESDADVWIADEFGAVLDRTTAKVIAFNMQKVARQAGKTLMIATTHTDLTDELGPNVQVNKLFQARVAMEEGSYTTIHAVGQQMLEAIEGEAFVLDPQIATWRRLLGAPFKRPVNLPAPIKPKGKKVKRAKKVSAS</sequence>
<evidence type="ECO:0000256" key="2">
    <source>
        <dbReference type="ARBA" id="ARBA00022840"/>
    </source>
</evidence>
<dbReference type="InterPro" id="IPR025662">
    <property type="entry name" value="Sigma_54_int_dom_ATP-bd_1"/>
</dbReference>
<dbReference type="GO" id="GO:0005524">
    <property type="term" value="F:ATP binding"/>
    <property type="evidence" value="ECO:0007669"/>
    <property type="project" value="UniProtKB-KW"/>
</dbReference>
<gene>
    <name evidence="5" type="ORF">F1188_16295</name>
</gene>
<dbReference type="PROSITE" id="PS50893">
    <property type="entry name" value="ABC_TRANSPORTER_2"/>
    <property type="match status" value="1"/>
</dbReference>
<feature type="domain" description="ABC transporter" evidence="4">
    <location>
        <begin position="18"/>
        <end position="226"/>
    </location>
</feature>
<dbReference type="EMBL" id="VWPJ01000018">
    <property type="protein sequence ID" value="KAA5604418.1"/>
    <property type="molecule type" value="Genomic_DNA"/>
</dbReference>
<dbReference type="InterPro" id="IPR027417">
    <property type="entry name" value="P-loop_NTPase"/>
</dbReference>
<comment type="caution">
    <text evidence="5">The sequence shown here is derived from an EMBL/GenBank/DDBJ whole genome shotgun (WGS) entry which is preliminary data.</text>
</comment>
<evidence type="ECO:0000313" key="6">
    <source>
        <dbReference type="Proteomes" id="UP000324065"/>
    </source>
</evidence>
<reference evidence="5 6" key="1">
    <citation type="submission" date="2019-09" db="EMBL/GenBank/DDBJ databases">
        <title>Genome sequence of Roseospira marina, one of the more divergent members of the non-sulfur purple photosynthetic bacterial family, the Rhodospirillaceae.</title>
        <authorList>
            <person name="Meyer T."/>
            <person name="Kyndt J."/>
        </authorList>
    </citation>
    <scope>NUCLEOTIDE SEQUENCE [LARGE SCALE GENOMIC DNA]</scope>
    <source>
        <strain evidence="5 6">DSM 15113</strain>
    </source>
</reference>
<dbReference type="PANTHER" id="PTHR24220:SF86">
    <property type="entry name" value="ABC TRANSPORTER ABCH.1"/>
    <property type="match status" value="1"/>
</dbReference>
<keyword evidence="1" id="KW-0547">Nucleotide-binding</keyword>